<dbReference type="GeneID" id="99794076"/>
<reference evidence="1 2" key="1">
    <citation type="submission" date="2019-01" db="EMBL/GenBank/DDBJ databases">
        <title>High-quality draft genome of. Pseudomonas songnenensis str. L103, a full-fledged denitrifier isolated from 100 meters deep aquifer in a heavily nitrogen fertilized agricultural area.</title>
        <authorList>
            <person name="Liu M."/>
            <person name="Liu B."/>
        </authorList>
    </citation>
    <scope>NUCLEOTIDE SEQUENCE [LARGE SCALE GENOMIC DNA]</scope>
    <source>
        <strain evidence="1 2">L103</strain>
    </source>
</reference>
<protein>
    <submittedName>
        <fullName evidence="1">Uncharacterized protein</fullName>
    </submittedName>
</protein>
<proteinExistence type="predicted"/>
<organism evidence="1 2">
    <name type="scientific">Pseudomonas songnenensis</name>
    <dbReference type="NCBI Taxonomy" id="1176259"/>
    <lineage>
        <taxon>Bacteria</taxon>
        <taxon>Pseudomonadati</taxon>
        <taxon>Pseudomonadota</taxon>
        <taxon>Gammaproteobacteria</taxon>
        <taxon>Pseudomonadales</taxon>
        <taxon>Pseudomonadaceae</taxon>
        <taxon>Pseudomonas</taxon>
    </lineage>
</organism>
<comment type="caution">
    <text evidence="1">The sequence shown here is derived from an EMBL/GenBank/DDBJ whole genome shotgun (WGS) entry which is preliminary data.</text>
</comment>
<name>A0A482U878_9PSED</name>
<dbReference type="OrthoDB" id="7002338at2"/>
<evidence type="ECO:0000313" key="2">
    <source>
        <dbReference type="Proteomes" id="UP000282800"/>
    </source>
</evidence>
<accession>A0A482U878</accession>
<sequence>MSRITDREAFEMIQRNTAVLTNAGKGLEGIGRLLGADESEHHLSDDDRSSLAYAVAALGSMIYAAANEAWGYAAPDRDEWT</sequence>
<dbReference type="EMBL" id="RWYU02000006">
    <property type="protein sequence ID" value="RYJ61247.1"/>
    <property type="molecule type" value="Genomic_DNA"/>
</dbReference>
<dbReference type="RefSeq" id="WP_045632001.1">
    <property type="nucleotide sequence ID" value="NZ_RWYU02000006.1"/>
</dbReference>
<dbReference type="Proteomes" id="UP000282800">
    <property type="component" value="Unassembled WGS sequence"/>
</dbReference>
<evidence type="ECO:0000313" key="1">
    <source>
        <dbReference type="EMBL" id="RYJ61247.1"/>
    </source>
</evidence>
<gene>
    <name evidence="1" type="ORF">EJA06_015235</name>
</gene>
<dbReference type="AlphaFoldDB" id="A0A482U878"/>